<feature type="domain" description="Beta-lactamase-related" evidence="2">
    <location>
        <begin position="503"/>
        <end position="575"/>
    </location>
</feature>
<gene>
    <name evidence="3" type="ORF">P43SY_005332</name>
</gene>
<feature type="transmembrane region" description="Helical" evidence="1">
    <location>
        <begin position="37"/>
        <end position="57"/>
    </location>
</feature>
<protein>
    <recommendedName>
        <fullName evidence="2">Beta-lactamase-related domain-containing protein</fullName>
    </recommendedName>
</protein>
<reference evidence="3" key="1">
    <citation type="submission" date="2021-12" db="EMBL/GenBank/DDBJ databases">
        <title>Prjna785345.</title>
        <authorList>
            <person name="Rujirawat T."/>
            <person name="Krajaejun T."/>
        </authorList>
    </citation>
    <scope>NUCLEOTIDE SEQUENCE</scope>
    <source>
        <strain evidence="3">Pi057C3</strain>
    </source>
</reference>
<dbReference type="Pfam" id="PF00144">
    <property type="entry name" value="Beta-lactamase"/>
    <property type="match status" value="2"/>
</dbReference>
<dbReference type="SUPFAM" id="SSF56601">
    <property type="entry name" value="beta-lactamase/transpeptidase-like"/>
    <property type="match status" value="2"/>
</dbReference>
<organism evidence="3 4">
    <name type="scientific">Pythium insidiosum</name>
    <name type="common">Pythiosis disease agent</name>
    <dbReference type="NCBI Taxonomy" id="114742"/>
    <lineage>
        <taxon>Eukaryota</taxon>
        <taxon>Sar</taxon>
        <taxon>Stramenopiles</taxon>
        <taxon>Oomycota</taxon>
        <taxon>Peronosporomycetes</taxon>
        <taxon>Pythiales</taxon>
        <taxon>Pythiaceae</taxon>
        <taxon>Pythium</taxon>
    </lineage>
</organism>
<dbReference type="Gene3D" id="3.40.710.10">
    <property type="entry name" value="DD-peptidase/beta-lactamase superfamily"/>
    <property type="match status" value="2"/>
</dbReference>
<dbReference type="InterPro" id="IPR050491">
    <property type="entry name" value="AmpC-like"/>
</dbReference>
<evidence type="ECO:0000259" key="2">
    <source>
        <dbReference type="Pfam" id="PF00144"/>
    </source>
</evidence>
<dbReference type="InterPro" id="IPR012338">
    <property type="entry name" value="Beta-lactam/transpept-like"/>
</dbReference>
<name>A0AAD5M747_PYTIN</name>
<proteinExistence type="predicted"/>
<dbReference type="Proteomes" id="UP001209570">
    <property type="component" value="Unassembled WGS sequence"/>
</dbReference>
<keyword evidence="4" id="KW-1185">Reference proteome</keyword>
<keyword evidence="1" id="KW-0472">Membrane</keyword>
<dbReference type="PANTHER" id="PTHR46825">
    <property type="entry name" value="D-ALANYL-D-ALANINE-CARBOXYPEPTIDASE/ENDOPEPTIDASE AMPH"/>
    <property type="match status" value="1"/>
</dbReference>
<dbReference type="InterPro" id="IPR001466">
    <property type="entry name" value="Beta-lactam-related"/>
</dbReference>
<dbReference type="AlphaFoldDB" id="A0AAD5M747"/>
<keyword evidence="1" id="KW-1133">Transmembrane helix</keyword>
<keyword evidence="1" id="KW-0812">Transmembrane</keyword>
<feature type="domain" description="Beta-lactamase-related" evidence="2">
    <location>
        <begin position="75"/>
        <end position="425"/>
    </location>
</feature>
<evidence type="ECO:0000256" key="1">
    <source>
        <dbReference type="SAM" id="Phobius"/>
    </source>
</evidence>
<dbReference type="EMBL" id="JAKCXM010000025">
    <property type="protein sequence ID" value="KAJ0407059.1"/>
    <property type="molecule type" value="Genomic_DNA"/>
</dbReference>
<comment type="caution">
    <text evidence="3">The sequence shown here is derived from an EMBL/GenBank/DDBJ whole genome shotgun (WGS) entry which is preliminary data.</text>
</comment>
<dbReference type="PANTHER" id="PTHR46825:SF9">
    <property type="entry name" value="BETA-LACTAMASE-RELATED DOMAIN-CONTAINING PROTEIN"/>
    <property type="match status" value="1"/>
</dbReference>
<sequence>MTKSERLPILSQRNPLDLQAAAEEQQRLQRRRRLMRVGAALIAVVVVVLGVSGVWYARKQSRYDVVMSKFLETSDFDGVVLVSENGKTLFEHVGGLANEEFQVPMQSEDIFPVASNSKLFTAVSLYQLQERGLVNLTDPVNNHLTQEDFKAFGYPKQTKWCPRLLDAAPDSPCETITFVQLMYMSSGIGDSLNCDNVDPEFCHHSANDLATYKGSIGKHVGGFINDPLVFKPDTNYSYANPNFVLLTYMVEKISGQSFSMYLKQNIFDKIGMTKSYFDPYSGARGVRSRYVEQYAHFYEQPSADKKGELLATGTCSPYMNSGAVSGTGGIRSTVQDMQRWYRDLFMDRGRRSTVLTASSIEMILQRHNPVNHDYAQGVGTRGLVDGWPQVITYCGGMKCCVTCNIMYFSDADRSVLINAYSNHMHFGFPTKADFDALHVSEFLPAPSDFATAIVTDGGANELPQSLLAALPPKNGNGNGCSVGVGSWVSSRYDVVMTKFLETSDFDGVVLVSENGKTLFEHVGGLANEEFQVPLKVDDIFPVASNSKLFTAVSLYQLQERGLVNLTDPVNNHLTQEDFEAFGYPSQTKWCPRLLDAAPDSPYLFMDRGRRSKVLKASSIEMIVQRRNPSSPDYAQGIFVGKFVDGWPQVIKYCGGTKCSATCNRMDLVRPDTALMISVYSNHLHYGFPTKDDFEDFAPPEYMYGAPLGNVNISVQTGGGAEELPQQLLAAYMNRTSGTME</sequence>
<evidence type="ECO:0000313" key="4">
    <source>
        <dbReference type="Proteomes" id="UP001209570"/>
    </source>
</evidence>
<evidence type="ECO:0000313" key="3">
    <source>
        <dbReference type="EMBL" id="KAJ0407059.1"/>
    </source>
</evidence>
<accession>A0AAD5M747</accession>